<dbReference type="GO" id="GO:0008270">
    <property type="term" value="F:zinc ion binding"/>
    <property type="evidence" value="ECO:0007669"/>
    <property type="project" value="UniProtKB-KW"/>
</dbReference>
<keyword evidence="4" id="KW-0479">Metal-binding</keyword>
<dbReference type="PANTHER" id="PTHR14398:SF0">
    <property type="entry name" value="ZINC FINGER PROTEIN SWM"/>
    <property type="match status" value="1"/>
</dbReference>
<evidence type="ECO:0000256" key="1">
    <source>
        <dbReference type="ARBA" id="ARBA00022884"/>
    </source>
</evidence>
<dbReference type="PROSITE" id="PS50102">
    <property type="entry name" value="RRM"/>
    <property type="match status" value="1"/>
</dbReference>
<dbReference type="FunFam" id="3.30.70.330:FF:000647">
    <property type="entry name" value="CCCH zinc finger and RRM domain protein"/>
    <property type="match status" value="1"/>
</dbReference>
<dbReference type="InterPro" id="IPR002483">
    <property type="entry name" value="PWI_dom"/>
</dbReference>
<evidence type="ECO:0008006" key="10">
    <source>
        <dbReference type="Google" id="ProtNLM"/>
    </source>
</evidence>
<name>D4B5S9_ARTBC</name>
<feature type="region of interest" description="Disordered" evidence="5">
    <location>
        <begin position="91"/>
        <end position="265"/>
    </location>
</feature>
<dbReference type="Proteomes" id="UP000008866">
    <property type="component" value="Unassembled WGS sequence"/>
</dbReference>
<feature type="compositionally biased region" description="Basic and acidic residues" evidence="5">
    <location>
        <begin position="716"/>
        <end position="726"/>
    </location>
</feature>
<gene>
    <name evidence="8" type="ORF">ARB_03836</name>
</gene>
<dbReference type="InterPro" id="IPR012677">
    <property type="entry name" value="Nucleotide-bd_a/b_plait_sf"/>
</dbReference>
<feature type="compositionally biased region" description="Polar residues" evidence="5">
    <location>
        <begin position="703"/>
        <end position="712"/>
    </location>
</feature>
<dbReference type="RefSeq" id="XP_003009910.1">
    <property type="nucleotide sequence ID" value="XM_003009864.1"/>
</dbReference>
<feature type="compositionally biased region" description="Polar residues" evidence="5">
    <location>
        <begin position="517"/>
        <end position="527"/>
    </location>
</feature>
<evidence type="ECO:0000256" key="4">
    <source>
        <dbReference type="PROSITE-ProRule" id="PRU00723"/>
    </source>
</evidence>
<feature type="domain" description="C3H1-type" evidence="7">
    <location>
        <begin position="261"/>
        <end position="289"/>
    </location>
</feature>
<dbReference type="GO" id="GO:0005634">
    <property type="term" value="C:nucleus"/>
    <property type="evidence" value="ECO:0007669"/>
    <property type="project" value="TreeGrafter"/>
</dbReference>
<feature type="compositionally biased region" description="Basic and acidic residues" evidence="5">
    <location>
        <begin position="343"/>
        <end position="356"/>
    </location>
</feature>
<dbReference type="SMART" id="SM00360">
    <property type="entry name" value="RRM"/>
    <property type="match status" value="1"/>
</dbReference>
<evidence type="ECO:0000256" key="5">
    <source>
        <dbReference type="SAM" id="MobiDB-lite"/>
    </source>
</evidence>
<feature type="compositionally biased region" description="Acidic residues" evidence="5">
    <location>
        <begin position="727"/>
        <end position="738"/>
    </location>
</feature>
<sequence length="738" mass="81138">MQFTEEKAAEVKSWVVKKLEDIDLYIFNSSDADSEVLADYVLALISTDAPDDEIRKASVENLEDFLKENTVPFVDEIFERFHPKPEQRALPANTQQPEMSSPVHNPPFGQQPPSADMMAEFAQAQQGAMGQQGTAPFDNNDQQFNTRKRTFNDSQGDDQSPYQRNADRPHKSARGRRGRGGWDNRQNPSPHGQGYSPSMPGGFHGGPGAPQPGFPPFNPNDPIAQMLSMSGINFPQIPGMPPMPPLPSLNGQPQPSGSPPNKIAERCKNYDNMGFCVLGSTCPYQHGQAPSKDDEYDPTNSNIVSGHSANGANGHGSSGRGDRGRGRGRGRNDRGGHGSQRRNRAEFSHAGPNDDRRITTIVVEQIPEDKFDEATVREFFSEFGEITEVTMKPYKHLALVKYDSYDAAHRAWSSPKVIFDNRFVKVYWYKPTESRGDSNGFKKASADEPSFDMEAFEKQQAEAQKAHEEKVRKRKETEEAILEHKKKTEELLKRHKEEQAKLLQKLEAKGAGKDTASPESGNSANDKTASLRAQLASLEAEAKSMGIDPNAQPESPFGRGRGRGYAGFRGRGGFAPRGRGFDPSFRGGFRGRGAFRGRGGVIRLDNRPKRVAISGVEFDTNRDEALRQYLLGIGEYESIDPSPDRPGALVVSFKDRYVAEKLVHGPSDIPSVGKVEFAWVANAPASSTQLPGAAASAPKTSEDVSMTDSNATAARVPEKEPAHEVDYDVAEMDDSWAD</sequence>
<protein>
    <recommendedName>
        <fullName evidence="10">CCCH zinc finger and RRM domain protein</fullName>
    </recommendedName>
</protein>
<comment type="function">
    <text evidence="2">May be involved in the turnover of nuclear polyadenylated (pA+) RNA.</text>
</comment>
<evidence type="ECO:0000259" key="6">
    <source>
        <dbReference type="PROSITE" id="PS50102"/>
    </source>
</evidence>
<accession>D4B5S9</accession>
<evidence type="ECO:0000313" key="8">
    <source>
        <dbReference type="EMBL" id="EFE29265.1"/>
    </source>
</evidence>
<dbReference type="CDD" id="cd12257">
    <property type="entry name" value="RRM1_RBM26_like"/>
    <property type="match status" value="1"/>
</dbReference>
<dbReference type="AlphaFoldDB" id="D4B5S9"/>
<feature type="compositionally biased region" description="Polar residues" evidence="5">
    <location>
        <begin position="92"/>
        <end position="103"/>
    </location>
</feature>
<feature type="compositionally biased region" description="Low complexity" evidence="5">
    <location>
        <begin position="117"/>
        <end position="135"/>
    </location>
</feature>
<proteinExistence type="predicted"/>
<feature type="region of interest" description="Disordered" evidence="5">
    <location>
        <begin position="687"/>
        <end position="738"/>
    </location>
</feature>
<dbReference type="Gene3D" id="3.30.70.330">
    <property type="match status" value="1"/>
</dbReference>
<feature type="zinc finger region" description="C3H1-type" evidence="4">
    <location>
        <begin position="261"/>
        <end position="289"/>
    </location>
</feature>
<feature type="domain" description="RRM" evidence="6">
    <location>
        <begin position="359"/>
        <end position="431"/>
    </location>
</feature>
<comment type="caution">
    <text evidence="8">The sequence shown here is derived from an EMBL/GenBank/DDBJ whole genome shotgun (WGS) entry which is preliminary data.</text>
</comment>
<dbReference type="GO" id="GO:0003723">
    <property type="term" value="F:RNA binding"/>
    <property type="evidence" value="ECO:0007669"/>
    <property type="project" value="UniProtKB-UniRule"/>
</dbReference>
<evidence type="ECO:0000313" key="9">
    <source>
        <dbReference type="Proteomes" id="UP000008866"/>
    </source>
</evidence>
<dbReference type="EMBL" id="ABSU01000050">
    <property type="protein sequence ID" value="EFE29265.1"/>
    <property type="molecule type" value="Genomic_DNA"/>
</dbReference>
<feature type="compositionally biased region" description="Basic and acidic residues" evidence="5">
    <location>
        <begin position="320"/>
        <end position="336"/>
    </location>
</feature>
<dbReference type="PANTHER" id="PTHR14398">
    <property type="entry name" value="RNA RECOGNITION RRM/RNP DOMAIN"/>
    <property type="match status" value="1"/>
</dbReference>
<keyword evidence="1 3" id="KW-0694">RNA-binding</keyword>
<dbReference type="SUPFAM" id="SSF54928">
    <property type="entry name" value="RNA-binding domain, RBD"/>
    <property type="match status" value="1"/>
</dbReference>
<keyword evidence="4" id="KW-0863">Zinc-finger</keyword>
<feature type="region of interest" description="Disordered" evidence="5">
    <location>
        <begin position="457"/>
        <end position="479"/>
    </location>
</feature>
<dbReference type="Pfam" id="PF01480">
    <property type="entry name" value="PWI"/>
    <property type="match status" value="1"/>
</dbReference>
<dbReference type="InterPro" id="IPR035979">
    <property type="entry name" value="RBD_domain_sf"/>
</dbReference>
<feature type="region of interest" description="Disordered" evidence="5">
    <location>
        <begin position="508"/>
        <end position="527"/>
    </location>
</feature>
<feature type="compositionally biased region" description="Pro residues" evidence="5">
    <location>
        <begin position="238"/>
        <end position="247"/>
    </location>
</feature>
<evidence type="ECO:0000256" key="2">
    <source>
        <dbReference type="ARBA" id="ARBA00043866"/>
    </source>
</evidence>
<dbReference type="Pfam" id="PF00076">
    <property type="entry name" value="RRM_1"/>
    <property type="match status" value="1"/>
</dbReference>
<feature type="compositionally biased region" description="Polar residues" evidence="5">
    <location>
        <begin position="152"/>
        <end position="163"/>
    </location>
</feature>
<feature type="region of interest" description="Disordered" evidence="5">
    <location>
        <begin position="286"/>
        <end position="356"/>
    </location>
</feature>
<reference evidence="9" key="1">
    <citation type="journal article" date="2011" name="Genome Biol.">
        <title>Comparative and functional genomics provide insights into the pathogenicity of dermatophytic fungi.</title>
        <authorList>
            <person name="Burmester A."/>
            <person name="Shelest E."/>
            <person name="Gloeckner G."/>
            <person name="Heddergott C."/>
            <person name="Schindler S."/>
            <person name="Staib P."/>
            <person name="Heidel A."/>
            <person name="Felder M."/>
            <person name="Petzold A."/>
            <person name="Szafranski K."/>
            <person name="Feuermann M."/>
            <person name="Pedruzzi I."/>
            <person name="Priebe S."/>
            <person name="Groth M."/>
            <person name="Winkler R."/>
            <person name="Li W."/>
            <person name="Kniemeyer O."/>
            <person name="Schroeckh V."/>
            <person name="Hertweck C."/>
            <person name="Hube B."/>
            <person name="White T.C."/>
            <person name="Platzer M."/>
            <person name="Guthke R."/>
            <person name="Heitman J."/>
            <person name="Woestemeyer J."/>
            <person name="Zipfel P.F."/>
            <person name="Monod M."/>
            <person name="Brakhage A.A."/>
        </authorList>
    </citation>
    <scope>NUCLEOTIDE SEQUENCE [LARGE SCALE GENOMIC DNA]</scope>
    <source>
        <strain evidence="9">ATCC MYA-4681 / CBS 112371</strain>
    </source>
</reference>
<dbReference type="InterPro" id="IPR000571">
    <property type="entry name" value="Znf_CCCH"/>
</dbReference>
<dbReference type="InterPro" id="IPR000504">
    <property type="entry name" value="RRM_dom"/>
</dbReference>
<dbReference type="STRING" id="663331.D4B5S9"/>
<keyword evidence="4" id="KW-0862">Zinc</keyword>
<dbReference type="HOGENOM" id="CLU_017928_1_0_1"/>
<dbReference type="PROSITE" id="PS50103">
    <property type="entry name" value="ZF_C3H1"/>
    <property type="match status" value="1"/>
</dbReference>
<dbReference type="GeneID" id="9525255"/>
<keyword evidence="9" id="KW-1185">Reference proteome</keyword>
<dbReference type="eggNOG" id="KOG2135">
    <property type="taxonomic scope" value="Eukaryota"/>
</dbReference>
<dbReference type="KEGG" id="abe:ARB_03836"/>
<evidence type="ECO:0000259" key="7">
    <source>
        <dbReference type="PROSITE" id="PS50103"/>
    </source>
</evidence>
<feature type="compositionally biased region" description="Pro residues" evidence="5">
    <location>
        <begin position="209"/>
        <end position="219"/>
    </location>
</feature>
<dbReference type="OMA" id="ITYDSHA"/>
<evidence type="ECO:0000256" key="3">
    <source>
        <dbReference type="PROSITE-ProRule" id="PRU00176"/>
    </source>
</evidence>
<dbReference type="InterPro" id="IPR045137">
    <property type="entry name" value="RBM26/27"/>
</dbReference>
<organism evidence="8 9">
    <name type="scientific">Arthroderma benhamiae (strain ATCC MYA-4681 / CBS 112371)</name>
    <name type="common">Trichophyton mentagrophytes</name>
    <dbReference type="NCBI Taxonomy" id="663331"/>
    <lineage>
        <taxon>Eukaryota</taxon>
        <taxon>Fungi</taxon>
        <taxon>Dikarya</taxon>
        <taxon>Ascomycota</taxon>
        <taxon>Pezizomycotina</taxon>
        <taxon>Eurotiomycetes</taxon>
        <taxon>Eurotiomycetidae</taxon>
        <taxon>Onygenales</taxon>
        <taxon>Arthrodermataceae</taxon>
        <taxon>Trichophyton</taxon>
    </lineage>
</organism>